<dbReference type="RefSeq" id="WP_355662817.1">
    <property type="nucleotide sequence ID" value="NZ_JBEXRX010000002.1"/>
</dbReference>
<protein>
    <submittedName>
        <fullName evidence="1">Uncharacterized protein</fullName>
    </submittedName>
</protein>
<dbReference type="Proteomes" id="UP001550348">
    <property type="component" value="Unassembled WGS sequence"/>
</dbReference>
<accession>A0ABV2VCU0</accession>
<evidence type="ECO:0000313" key="2">
    <source>
        <dbReference type="Proteomes" id="UP001550348"/>
    </source>
</evidence>
<gene>
    <name evidence="1" type="ORF">ABZ071_01525</name>
</gene>
<evidence type="ECO:0000313" key="1">
    <source>
        <dbReference type="EMBL" id="MEU0150608.1"/>
    </source>
</evidence>
<comment type="caution">
    <text evidence="1">The sequence shown here is derived from an EMBL/GenBank/DDBJ whole genome shotgun (WGS) entry which is preliminary data.</text>
</comment>
<dbReference type="InterPro" id="IPR058915">
    <property type="entry name" value="AcrVA2-like"/>
</dbReference>
<keyword evidence="2" id="KW-1185">Reference proteome</keyword>
<name>A0ABV2VCU0_9ACTN</name>
<sequence length="429" mass="48157">MTGPREEMACATCLTPLNTLDDQYINPRYRDNDGHPPVPVPTSQLDTVNRTCDFCGDQYPMWTLIGGNVRVLATSSQTGLVQDMGETWAACVPCMADLDSGRAMKVVDRAVRRMRVHDIPLAHAETNKLHQAFLRQRQPGRVLLTTTAWPDLDLSPRDLPKVRDRLASFYRGPHELPTTLRINHMRSQLADSLDRARLYWIDDSFTELAEHAASQLPAVTTSKDLAPCDDGLLFWARPATTHRMTAVSWSTGDNVIEAVVYRAIGSGLEDQPLQHLREEVGWLVPMRTFQLRLNQSVGSPSGGSAILLATWLLIAQRAAEDVPAEIDKTIRKKYARTQRPLPDVRIVRIRTHGQRDDEAKITGTGGSRTYTSRVWVTGHWRNQAYGPGRTLRRPVYIHPFLRGPEDAPIKLSTTVRILDQRHGDKAQGN</sequence>
<reference evidence="1 2" key="1">
    <citation type="submission" date="2024-06" db="EMBL/GenBank/DDBJ databases">
        <title>The Natural Products Discovery Center: Release of the First 8490 Sequenced Strains for Exploring Actinobacteria Biosynthetic Diversity.</title>
        <authorList>
            <person name="Kalkreuter E."/>
            <person name="Kautsar S.A."/>
            <person name="Yang D."/>
            <person name="Bader C.D."/>
            <person name="Teijaro C.N."/>
            <person name="Fluegel L."/>
            <person name="Davis C.M."/>
            <person name="Simpson J.R."/>
            <person name="Lauterbach L."/>
            <person name="Steele A.D."/>
            <person name="Gui C."/>
            <person name="Meng S."/>
            <person name="Li G."/>
            <person name="Viehrig K."/>
            <person name="Ye F."/>
            <person name="Su P."/>
            <person name="Kiefer A.F."/>
            <person name="Nichols A."/>
            <person name="Cepeda A.J."/>
            <person name="Yan W."/>
            <person name="Fan B."/>
            <person name="Jiang Y."/>
            <person name="Adhikari A."/>
            <person name="Zheng C.-J."/>
            <person name="Schuster L."/>
            <person name="Cowan T.M."/>
            <person name="Smanski M.J."/>
            <person name="Chevrette M.G."/>
            <person name="De Carvalho L.P.S."/>
            <person name="Shen B."/>
        </authorList>
    </citation>
    <scope>NUCLEOTIDE SEQUENCE [LARGE SCALE GENOMIC DNA]</scope>
    <source>
        <strain evidence="1 2">NPDC006286</strain>
    </source>
</reference>
<dbReference type="EMBL" id="JBEXRX010000002">
    <property type="protein sequence ID" value="MEU0150608.1"/>
    <property type="molecule type" value="Genomic_DNA"/>
</dbReference>
<organism evidence="1 2">
    <name type="scientific">Micromonospora fulviviridis</name>
    <dbReference type="NCBI Taxonomy" id="47860"/>
    <lineage>
        <taxon>Bacteria</taxon>
        <taxon>Bacillati</taxon>
        <taxon>Actinomycetota</taxon>
        <taxon>Actinomycetes</taxon>
        <taxon>Micromonosporales</taxon>
        <taxon>Micromonosporaceae</taxon>
        <taxon>Micromonospora</taxon>
    </lineage>
</organism>
<dbReference type="Pfam" id="PF26125">
    <property type="entry name" value="AcrVA2-like"/>
    <property type="match status" value="1"/>
</dbReference>
<proteinExistence type="predicted"/>